<name>A0A7W6LRF1_9SPHN</name>
<dbReference type="EMBL" id="JACIEU010000011">
    <property type="protein sequence ID" value="MBB4149135.1"/>
    <property type="molecule type" value="Genomic_DNA"/>
</dbReference>
<gene>
    <name evidence="1" type="ORF">GGQ90_002924</name>
</gene>
<protein>
    <submittedName>
        <fullName evidence="1">Uncharacterized protein</fullName>
    </submittedName>
</protein>
<organism evidence="1 2">
    <name type="scientific">Sphingobium scionense</name>
    <dbReference type="NCBI Taxonomy" id="1404341"/>
    <lineage>
        <taxon>Bacteria</taxon>
        <taxon>Pseudomonadati</taxon>
        <taxon>Pseudomonadota</taxon>
        <taxon>Alphaproteobacteria</taxon>
        <taxon>Sphingomonadales</taxon>
        <taxon>Sphingomonadaceae</taxon>
        <taxon>Sphingobium</taxon>
    </lineage>
</organism>
<reference evidence="1 2" key="1">
    <citation type="submission" date="2020-08" db="EMBL/GenBank/DDBJ databases">
        <title>Genomic Encyclopedia of Type Strains, Phase IV (KMG-IV): sequencing the most valuable type-strain genomes for metagenomic binning, comparative biology and taxonomic classification.</title>
        <authorList>
            <person name="Goeker M."/>
        </authorList>
    </citation>
    <scope>NUCLEOTIDE SEQUENCE [LARGE SCALE GENOMIC DNA]</scope>
    <source>
        <strain evidence="1 2">DSM 19371</strain>
    </source>
</reference>
<dbReference type="AlphaFoldDB" id="A0A7W6LRF1"/>
<sequence length="198" mass="21808">METTPEMDAVLSGDRIPMAGLFQLDTADYGAIRLLDGAGVLRWSGNIFAGRHAQFGVLSAMRAIEDGASESAPSLRCSIIPPVDMIDVIPWSTLQGSRVRLWVACYSMVTGQVIPDPYAVFDGELDIATIRLGSKTLAVDLDCTSAFERLFEDDEWIRLNPTWLKTYFPDAGGLDHVTGVTQQIYWGQNEPKDKVTYS</sequence>
<proteinExistence type="predicted"/>
<keyword evidence="2" id="KW-1185">Reference proteome</keyword>
<comment type="caution">
    <text evidence="1">The sequence shown here is derived from an EMBL/GenBank/DDBJ whole genome shotgun (WGS) entry which is preliminary data.</text>
</comment>
<accession>A0A7W6LRF1</accession>
<evidence type="ECO:0000313" key="1">
    <source>
        <dbReference type="EMBL" id="MBB4149135.1"/>
    </source>
</evidence>
<evidence type="ECO:0000313" key="2">
    <source>
        <dbReference type="Proteomes" id="UP000590524"/>
    </source>
</evidence>
<dbReference type="RefSeq" id="WP_188082775.1">
    <property type="nucleotide sequence ID" value="NZ_JACIEU010000011.1"/>
</dbReference>
<dbReference type="Proteomes" id="UP000590524">
    <property type="component" value="Unassembled WGS sequence"/>
</dbReference>